<keyword evidence="1" id="KW-0813">Transport</keyword>
<keyword evidence="3 5" id="KW-0067">ATP-binding</keyword>
<dbReference type="SUPFAM" id="SSF52540">
    <property type="entry name" value="P-loop containing nucleoside triphosphate hydrolases"/>
    <property type="match status" value="1"/>
</dbReference>
<dbReference type="InterPro" id="IPR051782">
    <property type="entry name" value="ABC_Transporter_VariousFunc"/>
</dbReference>
<dbReference type="InterPro" id="IPR003593">
    <property type="entry name" value="AAA+_ATPase"/>
</dbReference>
<dbReference type="Gene3D" id="3.40.50.300">
    <property type="entry name" value="P-loop containing nucleotide triphosphate hydrolases"/>
    <property type="match status" value="1"/>
</dbReference>
<dbReference type="AlphaFoldDB" id="A0A850R3P2"/>
<sequence>MLTLKNIAKSFQQQTVLVDISLTASTGCLIHIAGPNGCGKSTLFKIITGLLKPDQGTIALAEGSILGALIENPQFLEYETALTNLRFLGDLNQRFNLERTQKLLQQFGLDLENRQRVSKYSVGMRQKLGIIQAVMEEQNIILLDEPTRGLDPESIQQFIQLLEKLKQEQKLVIVASHDEIPGLVYDRALVLRNGQLNDV</sequence>
<dbReference type="GO" id="GO:0005524">
    <property type="term" value="F:ATP binding"/>
    <property type="evidence" value="ECO:0007669"/>
    <property type="project" value="UniProtKB-KW"/>
</dbReference>
<dbReference type="InterPro" id="IPR003439">
    <property type="entry name" value="ABC_transporter-like_ATP-bd"/>
</dbReference>
<dbReference type="CDD" id="cd03230">
    <property type="entry name" value="ABC_DR_subfamily_A"/>
    <property type="match status" value="1"/>
</dbReference>
<reference evidence="5 6" key="1">
    <citation type="submission" date="2020-06" db="EMBL/GenBank/DDBJ databases">
        <authorList>
            <person name="Kang J."/>
        </authorList>
    </citation>
    <scope>NUCLEOTIDE SEQUENCE [LARGE SCALE GENOMIC DNA]</scope>
    <source>
        <strain evidence="5 6">DCY120</strain>
    </source>
</reference>
<dbReference type="InterPro" id="IPR027417">
    <property type="entry name" value="P-loop_NTPase"/>
</dbReference>
<evidence type="ECO:0000313" key="6">
    <source>
        <dbReference type="Proteomes" id="UP000563523"/>
    </source>
</evidence>
<name>A0A850R3P2_9LACO</name>
<evidence type="ECO:0000256" key="1">
    <source>
        <dbReference type="ARBA" id="ARBA00022448"/>
    </source>
</evidence>
<evidence type="ECO:0000256" key="3">
    <source>
        <dbReference type="ARBA" id="ARBA00022840"/>
    </source>
</evidence>
<dbReference type="PANTHER" id="PTHR42939">
    <property type="entry name" value="ABC TRANSPORTER ATP-BINDING PROTEIN ALBC-RELATED"/>
    <property type="match status" value="1"/>
</dbReference>
<dbReference type="PROSITE" id="PS00211">
    <property type="entry name" value="ABC_TRANSPORTER_1"/>
    <property type="match status" value="1"/>
</dbReference>
<dbReference type="PROSITE" id="PS50893">
    <property type="entry name" value="ABC_TRANSPORTER_2"/>
    <property type="match status" value="1"/>
</dbReference>
<dbReference type="GO" id="GO:0016887">
    <property type="term" value="F:ATP hydrolysis activity"/>
    <property type="evidence" value="ECO:0007669"/>
    <property type="project" value="InterPro"/>
</dbReference>
<proteinExistence type="predicted"/>
<protein>
    <submittedName>
        <fullName evidence="5">ABC transporter ATP-binding protein</fullName>
    </submittedName>
</protein>
<keyword evidence="6" id="KW-1185">Reference proteome</keyword>
<evidence type="ECO:0000256" key="2">
    <source>
        <dbReference type="ARBA" id="ARBA00022741"/>
    </source>
</evidence>
<feature type="domain" description="ABC transporter" evidence="4">
    <location>
        <begin position="2"/>
        <end position="199"/>
    </location>
</feature>
<evidence type="ECO:0000313" key="5">
    <source>
        <dbReference type="EMBL" id="NVY96591.1"/>
    </source>
</evidence>
<organism evidence="5 6">
    <name type="scientific">Bombilactobacillus apium</name>
    <dbReference type="NCBI Taxonomy" id="2675299"/>
    <lineage>
        <taxon>Bacteria</taxon>
        <taxon>Bacillati</taxon>
        <taxon>Bacillota</taxon>
        <taxon>Bacilli</taxon>
        <taxon>Lactobacillales</taxon>
        <taxon>Lactobacillaceae</taxon>
        <taxon>Bombilactobacillus</taxon>
    </lineage>
</organism>
<accession>A0A850R3P2</accession>
<gene>
    <name evidence="5" type="ORF">HU830_05375</name>
</gene>
<dbReference type="PANTHER" id="PTHR42939:SF1">
    <property type="entry name" value="ABC TRANSPORTER ATP-BINDING PROTEIN ALBC-RELATED"/>
    <property type="match status" value="1"/>
</dbReference>
<dbReference type="Pfam" id="PF00005">
    <property type="entry name" value="ABC_tran"/>
    <property type="match status" value="1"/>
</dbReference>
<dbReference type="InterPro" id="IPR017871">
    <property type="entry name" value="ABC_transporter-like_CS"/>
</dbReference>
<keyword evidence="2" id="KW-0547">Nucleotide-binding</keyword>
<dbReference type="Proteomes" id="UP000563523">
    <property type="component" value="Unassembled WGS sequence"/>
</dbReference>
<comment type="caution">
    <text evidence="5">The sequence shown here is derived from an EMBL/GenBank/DDBJ whole genome shotgun (WGS) entry which is preliminary data.</text>
</comment>
<dbReference type="SMART" id="SM00382">
    <property type="entry name" value="AAA"/>
    <property type="match status" value="1"/>
</dbReference>
<dbReference type="EMBL" id="JABZEC010000004">
    <property type="protein sequence ID" value="NVY96591.1"/>
    <property type="molecule type" value="Genomic_DNA"/>
</dbReference>
<dbReference type="RefSeq" id="WP_176942755.1">
    <property type="nucleotide sequence ID" value="NZ_JABZEC010000004.1"/>
</dbReference>
<evidence type="ECO:0000259" key="4">
    <source>
        <dbReference type="PROSITE" id="PS50893"/>
    </source>
</evidence>